<keyword evidence="9" id="KW-0479">Metal-binding</keyword>
<evidence type="ECO:0000256" key="14">
    <source>
        <dbReference type="ARBA" id="ARBA00034078"/>
    </source>
</evidence>
<dbReference type="PROSITE" id="PS00198">
    <property type="entry name" value="4FE4S_FER_1"/>
    <property type="match status" value="1"/>
</dbReference>
<dbReference type="GO" id="GO:0008177">
    <property type="term" value="F:succinate dehydrogenase (quinone) activity"/>
    <property type="evidence" value="ECO:0007669"/>
    <property type="project" value="UniProtKB-EC"/>
</dbReference>
<evidence type="ECO:0000256" key="1">
    <source>
        <dbReference type="ARBA" id="ARBA00001927"/>
    </source>
</evidence>
<dbReference type="NCBIfam" id="TIGR00384">
    <property type="entry name" value="dhsB"/>
    <property type="match status" value="1"/>
</dbReference>
<comment type="cofactor">
    <cofactor evidence="1">
        <name>[3Fe-4S] cluster</name>
        <dbReference type="ChEBI" id="CHEBI:21137"/>
    </cofactor>
</comment>
<sequence>MNGNKNRTVKLKIKRYLPDKGEIKEFSYEVKVNKYTTVLDALINVKETQDPSIAIRYSCRMGICGSCGMVIDGKPRLACQTHIETLKKDEVVVGPMEGHPILKDLVTDMDEFFSKHKYVIPWIYTDDIEEKFNPKVEYKQDRRELDYYLPFSYCIKCGLCVDACPISNSNPAFLGPQALAQAYRYNSDSRDKGEKLRLVRIDTPDGVWGCEFIGACSEVCPIGVDPALAIQLLKLDVMRFSLTGKVNNEKKVK</sequence>
<dbReference type="GO" id="GO:0051538">
    <property type="term" value="F:3 iron, 4 sulfur cluster binding"/>
    <property type="evidence" value="ECO:0007669"/>
    <property type="project" value="UniProtKB-KW"/>
</dbReference>
<evidence type="ECO:0000259" key="16">
    <source>
        <dbReference type="PROSITE" id="PS51379"/>
    </source>
</evidence>
<evidence type="ECO:0000256" key="7">
    <source>
        <dbReference type="ARBA" id="ARBA00022532"/>
    </source>
</evidence>
<accession>L0AA31</accession>
<comment type="pathway">
    <text evidence="3">Carbohydrate metabolism; tricarboxylic acid cycle.</text>
</comment>
<keyword evidence="12" id="KW-0411">Iron-sulfur</keyword>
<keyword evidence="7" id="KW-0816">Tricarboxylic acid cycle</keyword>
<dbReference type="Gene3D" id="3.10.20.30">
    <property type="match status" value="1"/>
</dbReference>
<comment type="cofactor">
    <cofactor evidence="2">
        <name>[4Fe-4S] cluster</name>
        <dbReference type="ChEBI" id="CHEBI:49883"/>
    </cofactor>
</comment>
<evidence type="ECO:0000256" key="8">
    <source>
        <dbReference type="ARBA" id="ARBA00022714"/>
    </source>
</evidence>
<dbReference type="GeneID" id="14212253"/>
<keyword evidence="13" id="KW-0003">3Fe-4S</keyword>
<evidence type="ECO:0000259" key="15">
    <source>
        <dbReference type="PROSITE" id="PS51085"/>
    </source>
</evidence>
<keyword evidence="11" id="KW-0408">Iron</keyword>
<dbReference type="PANTHER" id="PTHR11921">
    <property type="entry name" value="SUCCINATE DEHYDROGENASE IRON-SULFUR PROTEIN"/>
    <property type="match status" value="1"/>
</dbReference>
<keyword evidence="18" id="KW-1185">Reference proteome</keyword>
<dbReference type="Pfam" id="PF13085">
    <property type="entry name" value="Fer2_3"/>
    <property type="match status" value="1"/>
</dbReference>
<dbReference type="FunCoup" id="L0AA31">
    <property type="interactions" value="208"/>
</dbReference>
<dbReference type="SUPFAM" id="SSF54292">
    <property type="entry name" value="2Fe-2S ferredoxin-like"/>
    <property type="match status" value="1"/>
</dbReference>
<dbReference type="STRING" id="1056495.Calag_0993"/>
<reference evidence="18" key="1">
    <citation type="submission" date="2012-03" db="EMBL/GenBank/DDBJ databases">
        <title>Complete genome of Caldisphaera lagunensis DSM 15908.</title>
        <authorList>
            <person name="Lucas S."/>
            <person name="Copeland A."/>
            <person name="Lapidus A."/>
            <person name="Glavina del Rio T."/>
            <person name="Dalin E."/>
            <person name="Tice H."/>
            <person name="Bruce D."/>
            <person name="Goodwin L."/>
            <person name="Pitluck S."/>
            <person name="Peters L."/>
            <person name="Mikhailova N."/>
            <person name="Teshima H."/>
            <person name="Kyrpides N."/>
            <person name="Mavromatis K."/>
            <person name="Ivanova N."/>
            <person name="Brettin T."/>
            <person name="Detter J.C."/>
            <person name="Han C."/>
            <person name="Larimer F."/>
            <person name="Land M."/>
            <person name="Hauser L."/>
            <person name="Markowitz V."/>
            <person name="Cheng J.-F."/>
            <person name="Hugenholtz P."/>
            <person name="Woyke T."/>
            <person name="Wu D."/>
            <person name="Spring S."/>
            <person name="Schroeder M."/>
            <person name="Brambilla E."/>
            <person name="Klenk H.-P."/>
            <person name="Eisen J.A."/>
        </authorList>
    </citation>
    <scope>NUCLEOTIDE SEQUENCE [LARGE SCALE GENOMIC DNA]</scope>
    <source>
        <strain evidence="18">DSM 15908 / JCM 11604 / IC-154</strain>
    </source>
</reference>
<comment type="similarity">
    <text evidence="4">Belongs to the succinate dehydrogenase/fumarate reductase iron-sulfur protein family.</text>
</comment>
<dbReference type="PROSITE" id="PS51379">
    <property type="entry name" value="4FE4S_FER_2"/>
    <property type="match status" value="1"/>
</dbReference>
<protein>
    <recommendedName>
        <fullName evidence="5">succinate dehydrogenase</fullName>
        <ecNumber evidence="5">1.3.5.1</ecNumber>
    </recommendedName>
</protein>
<dbReference type="GO" id="GO:0022904">
    <property type="term" value="P:respiratory electron transport chain"/>
    <property type="evidence" value="ECO:0007669"/>
    <property type="project" value="TreeGrafter"/>
</dbReference>
<dbReference type="AlphaFoldDB" id="L0AA31"/>
<evidence type="ECO:0000256" key="2">
    <source>
        <dbReference type="ARBA" id="ARBA00001966"/>
    </source>
</evidence>
<dbReference type="PANTHER" id="PTHR11921:SF29">
    <property type="entry name" value="SUCCINATE DEHYDROGENASE [UBIQUINONE] IRON-SULFUR SUBUNIT, MITOCHONDRIAL"/>
    <property type="match status" value="1"/>
</dbReference>
<dbReference type="InterPro" id="IPR012675">
    <property type="entry name" value="Beta-grasp_dom_sf"/>
</dbReference>
<dbReference type="HOGENOM" id="CLU_044838_3_2_2"/>
<dbReference type="SUPFAM" id="SSF46548">
    <property type="entry name" value="alpha-helical ferredoxin"/>
    <property type="match status" value="1"/>
</dbReference>
<keyword evidence="10" id="KW-0560">Oxidoreductase</keyword>
<dbReference type="CDD" id="cd00207">
    <property type="entry name" value="fer2"/>
    <property type="match status" value="1"/>
</dbReference>
<dbReference type="InterPro" id="IPR004489">
    <property type="entry name" value="Succ_DH/fum_Rdtase_Fe-S"/>
</dbReference>
<evidence type="ECO:0000313" key="17">
    <source>
        <dbReference type="EMBL" id="AFZ70716.1"/>
    </source>
</evidence>
<evidence type="ECO:0000313" key="18">
    <source>
        <dbReference type="Proteomes" id="UP000010469"/>
    </source>
</evidence>
<dbReference type="eggNOG" id="arCOG00962">
    <property type="taxonomic scope" value="Archaea"/>
</dbReference>
<evidence type="ECO:0000256" key="3">
    <source>
        <dbReference type="ARBA" id="ARBA00005163"/>
    </source>
</evidence>
<dbReference type="InterPro" id="IPR006058">
    <property type="entry name" value="2Fe2S_fd_BS"/>
</dbReference>
<dbReference type="InterPro" id="IPR025192">
    <property type="entry name" value="Succ_DH/fum_Rdtase_N"/>
</dbReference>
<dbReference type="RefSeq" id="WP_015232613.1">
    <property type="nucleotide sequence ID" value="NC_019791.1"/>
</dbReference>
<dbReference type="InterPro" id="IPR017900">
    <property type="entry name" value="4Fe4S_Fe_S_CS"/>
</dbReference>
<dbReference type="GO" id="GO:0006099">
    <property type="term" value="P:tricarboxylic acid cycle"/>
    <property type="evidence" value="ECO:0007669"/>
    <property type="project" value="UniProtKB-KW"/>
</dbReference>
<organism evidence="17 18">
    <name type="scientific">Caldisphaera lagunensis (strain DSM 15908 / JCM 11604 / ANMR 0165 / IC-154)</name>
    <dbReference type="NCBI Taxonomy" id="1056495"/>
    <lineage>
        <taxon>Archaea</taxon>
        <taxon>Thermoproteota</taxon>
        <taxon>Thermoprotei</taxon>
        <taxon>Acidilobales</taxon>
        <taxon>Caldisphaeraceae</taxon>
        <taxon>Caldisphaera</taxon>
    </lineage>
</organism>
<keyword evidence="6" id="KW-0004">4Fe-4S</keyword>
<evidence type="ECO:0000256" key="5">
    <source>
        <dbReference type="ARBA" id="ARBA00012792"/>
    </source>
</evidence>
<dbReference type="Proteomes" id="UP000010469">
    <property type="component" value="Chromosome"/>
</dbReference>
<dbReference type="FunFam" id="1.10.1060.10:FF:000003">
    <property type="entry name" value="Succinate dehydrogenase iron-sulfur subunit"/>
    <property type="match status" value="1"/>
</dbReference>
<dbReference type="PROSITE" id="PS00197">
    <property type="entry name" value="2FE2S_FER_1"/>
    <property type="match status" value="1"/>
</dbReference>
<keyword evidence="8" id="KW-0001">2Fe-2S</keyword>
<dbReference type="PROSITE" id="PS51085">
    <property type="entry name" value="2FE2S_FER_2"/>
    <property type="match status" value="1"/>
</dbReference>
<evidence type="ECO:0000256" key="6">
    <source>
        <dbReference type="ARBA" id="ARBA00022485"/>
    </source>
</evidence>
<dbReference type="GO" id="GO:0009055">
    <property type="term" value="F:electron transfer activity"/>
    <property type="evidence" value="ECO:0007669"/>
    <property type="project" value="InterPro"/>
</dbReference>
<feature type="domain" description="2Fe-2S ferredoxin-type" evidence="15">
    <location>
        <begin position="11"/>
        <end position="99"/>
    </location>
</feature>
<dbReference type="GO" id="GO:0046872">
    <property type="term" value="F:metal ion binding"/>
    <property type="evidence" value="ECO:0007669"/>
    <property type="project" value="UniProtKB-KW"/>
</dbReference>
<name>L0AA31_CALLD</name>
<evidence type="ECO:0000256" key="10">
    <source>
        <dbReference type="ARBA" id="ARBA00023002"/>
    </source>
</evidence>
<dbReference type="Pfam" id="PF13183">
    <property type="entry name" value="Fer4_8"/>
    <property type="match status" value="1"/>
</dbReference>
<gene>
    <name evidence="17" type="ordered locus">Calag_0993</name>
</gene>
<dbReference type="Gene3D" id="1.10.1060.10">
    <property type="entry name" value="Alpha-helical ferredoxin"/>
    <property type="match status" value="1"/>
</dbReference>
<dbReference type="InterPro" id="IPR009051">
    <property type="entry name" value="Helical_ferredxn"/>
</dbReference>
<evidence type="ECO:0000256" key="9">
    <source>
        <dbReference type="ARBA" id="ARBA00022723"/>
    </source>
</evidence>
<evidence type="ECO:0000256" key="4">
    <source>
        <dbReference type="ARBA" id="ARBA00009433"/>
    </source>
</evidence>
<dbReference type="InterPro" id="IPR050573">
    <property type="entry name" value="SDH/FRD_Iron-Sulfur"/>
</dbReference>
<dbReference type="InterPro" id="IPR017896">
    <property type="entry name" value="4Fe4S_Fe-S-bd"/>
</dbReference>
<dbReference type="GO" id="GO:0051537">
    <property type="term" value="F:2 iron, 2 sulfur cluster binding"/>
    <property type="evidence" value="ECO:0007669"/>
    <property type="project" value="UniProtKB-KW"/>
</dbReference>
<dbReference type="EC" id="1.3.5.1" evidence="5"/>
<dbReference type="KEGG" id="clg:Calag_0993"/>
<dbReference type="InterPro" id="IPR001041">
    <property type="entry name" value="2Fe-2S_ferredoxin-type"/>
</dbReference>
<feature type="domain" description="4Fe-4S ferredoxin-type" evidence="16">
    <location>
        <begin position="145"/>
        <end position="174"/>
    </location>
</feature>
<dbReference type="GO" id="GO:0051539">
    <property type="term" value="F:4 iron, 4 sulfur cluster binding"/>
    <property type="evidence" value="ECO:0007669"/>
    <property type="project" value="UniProtKB-KW"/>
</dbReference>
<proteinExistence type="inferred from homology"/>
<evidence type="ECO:0000256" key="13">
    <source>
        <dbReference type="ARBA" id="ARBA00023291"/>
    </source>
</evidence>
<dbReference type="EMBL" id="CP003378">
    <property type="protein sequence ID" value="AFZ70716.1"/>
    <property type="molecule type" value="Genomic_DNA"/>
</dbReference>
<comment type="cofactor">
    <cofactor evidence="14">
        <name>[2Fe-2S] cluster</name>
        <dbReference type="ChEBI" id="CHEBI:190135"/>
    </cofactor>
</comment>
<dbReference type="InterPro" id="IPR036010">
    <property type="entry name" value="2Fe-2S_ferredoxin-like_sf"/>
</dbReference>
<dbReference type="InParanoid" id="L0AA31"/>
<evidence type="ECO:0000256" key="11">
    <source>
        <dbReference type="ARBA" id="ARBA00023004"/>
    </source>
</evidence>
<dbReference type="OrthoDB" id="144910at2157"/>
<dbReference type="NCBIfam" id="NF004616">
    <property type="entry name" value="PRK05950.1"/>
    <property type="match status" value="1"/>
</dbReference>
<evidence type="ECO:0000256" key="12">
    <source>
        <dbReference type="ARBA" id="ARBA00023014"/>
    </source>
</evidence>